<accession>A0AAW0QL38</accession>
<gene>
    <name evidence="3" type="ORF">PG999_010460</name>
</gene>
<evidence type="ECO:0000313" key="3">
    <source>
        <dbReference type="EMBL" id="KAK8100086.1"/>
    </source>
</evidence>
<sequence length="146" mass="15526">MIILVVLQMAYHGMVIGVDLLAGPARTWERAVEYIVLVGTLRTFLSVLMDDMVADATSFQSGCDASNRDADALLSPQLDHDVVEEALPLLSARAVLVHFSSSDVVLRCLDAPTPVDGTLTATEAAPSSVGPRRTDQCEGLDGFSGH</sequence>
<dbReference type="EMBL" id="JAQQWP010000009">
    <property type="protein sequence ID" value="KAK8100086.1"/>
    <property type="molecule type" value="Genomic_DNA"/>
</dbReference>
<proteinExistence type="predicted"/>
<keyword evidence="4" id="KW-1185">Reference proteome</keyword>
<evidence type="ECO:0000256" key="2">
    <source>
        <dbReference type="SAM" id="SignalP"/>
    </source>
</evidence>
<keyword evidence="2" id="KW-0732">Signal</keyword>
<feature type="signal peptide" evidence="2">
    <location>
        <begin position="1"/>
        <end position="17"/>
    </location>
</feature>
<feature type="region of interest" description="Disordered" evidence="1">
    <location>
        <begin position="119"/>
        <end position="146"/>
    </location>
</feature>
<evidence type="ECO:0000313" key="4">
    <source>
        <dbReference type="Proteomes" id="UP001392437"/>
    </source>
</evidence>
<organism evidence="3 4">
    <name type="scientific">Apiospora kogelbergensis</name>
    <dbReference type="NCBI Taxonomy" id="1337665"/>
    <lineage>
        <taxon>Eukaryota</taxon>
        <taxon>Fungi</taxon>
        <taxon>Dikarya</taxon>
        <taxon>Ascomycota</taxon>
        <taxon>Pezizomycotina</taxon>
        <taxon>Sordariomycetes</taxon>
        <taxon>Xylariomycetidae</taxon>
        <taxon>Amphisphaeriales</taxon>
        <taxon>Apiosporaceae</taxon>
        <taxon>Apiospora</taxon>
    </lineage>
</organism>
<reference evidence="3 4" key="1">
    <citation type="submission" date="2023-01" db="EMBL/GenBank/DDBJ databases">
        <title>Analysis of 21 Apiospora genomes using comparative genomics revels a genus with tremendous synthesis potential of carbohydrate active enzymes and secondary metabolites.</title>
        <authorList>
            <person name="Sorensen T."/>
        </authorList>
    </citation>
    <scope>NUCLEOTIDE SEQUENCE [LARGE SCALE GENOMIC DNA]</scope>
    <source>
        <strain evidence="3 4">CBS 117206</strain>
    </source>
</reference>
<feature type="chain" id="PRO_5043979370" evidence="2">
    <location>
        <begin position="18"/>
        <end position="146"/>
    </location>
</feature>
<protein>
    <submittedName>
        <fullName evidence="3">Uncharacterized protein</fullName>
    </submittedName>
</protein>
<evidence type="ECO:0000256" key="1">
    <source>
        <dbReference type="SAM" id="MobiDB-lite"/>
    </source>
</evidence>
<dbReference type="AlphaFoldDB" id="A0AAW0QL38"/>
<name>A0AAW0QL38_9PEZI</name>
<dbReference type="Proteomes" id="UP001392437">
    <property type="component" value="Unassembled WGS sequence"/>
</dbReference>
<comment type="caution">
    <text evidence="3">The sequence shown here is derived from an EMBL/GenBank/DDBJ whole genome shotgun (WGS) entry which is preliminary data.</text>
</comment>